<evidence type="ECO:0000313" key="1">
    <source>
        <dbReference type="EMBL" id="CDJ44476.1"/>
    </source>
</evidence>
<dbReference type="VEuPathDB" id="ToxoDB:ETH_00042185"/>
<name>U6L2U5_EIMTE</name>
<dbReference type="RefSeq" id="XP_013235225.1">
    <property type="nucleotide sequence ID" value="XM_013379771.1"/>
</dbReference>
<dbReference type="AlphaFoldDB" id="U6L2U5"/>
<organism evidence="1 2">
    <name type="scientific">Eimeria tenella</name>
    <name type="common">Coccidian parasite</name>
    <dbReference type="NCBI Taxonomy" id="5802"/>
    <lineage>
        <taxon>Eukaryota</taxon>
        <taxon>Sar</taxon>
        <taxon>Alveolata</taxon>
        <taxon>Apicomplexa</taxon>
        <taxon>Conoidasida</taxon>
        <taxon>Coccidia</taxon>
        <taxon>Eucoccidiorida</taxon>
        <taxon>Eimeriorina</taxon>
        <taxon>Eimeriidae</taxon>
        <taxon>Eimeria</taxon>
    </lineage>
</organism>
<proteinExistence type="predicted"/>
<accession>U6L2U5</accession>
<gene>
    <name evidence="1" type="ORF">ETH_00042185</name>
</gene>
<dbReference type="VEuPathDB" id="ToxoDB:ETH2_1504300"/>
<dbReference type="OrthoDB" id="348451at2759"/>
<feature type="non-terminal residue" evidence="1">
    <location>
        <position position="1"/>
    </location>
</feature>
<evidence type="ECO:0000313" key="2">
    <source>
        <dbReference type="Proteomes" id="UP000030747"/>
    </source>
</evidence>
<dbReference type="EMBL" id="HG677143">
    <property type="protein sequence ID" value="CDJ44476.1"/>
    <property type="molecule type" value="Genomic_DNA"/>
</dbReference>
<reference evidence="1" key="2">
    <citation type="submission" date="2013-10" db="EMBL/GenBank/DDBJ databases">
        <authorList>
            <person name="Aslett M."/>
        </authorList>
    </citation>
    <scope>NUCLEOTIDE SEQUENCE [LARGE SCALE GENOMIC DNA]</scope>
    <source>
        <strain evidence="1">Houghton</strain>
    </source>
</reference>
<protein>
    <submittedName>
        <fullName evidence="1">Uncharacterized protein</fullName>
    </submittedName>
</protein>
<sequence>TFSVDAKHFPYAEAAAIVLQAYNEGKAILVFDSCGEIFAPGVAASFLVARGFGVIQAISHVRRKADYSKLDNTVVTELYRLAGGLRQPLDKGPIIGDEQGPLLISYPENPVDEPPNTEVLAAEALKAFLKTAKPQEAEEGLGVVYKLLNNAARNPHDE</sequence>
<keyword evidence="2" id="KW-1185">Reference proteome</keyword>
<feature type="non-terminal residue" evidence="1">
    <location>
        <position position="158"/>
    </location>
</feature>
<reference evidence="1" key="1">
    <citation type="submission" date="2013-10" db="EMBL/GenBank/DDBJ databases">
        <title>Genomic analysis of the causative agents of coccidiosis in chickens.</title>
        <authorList>
            <person name="Reid A.J."/>
            <person name="Blake D."/>
            <person name="Billington K."/>
            <person name="Browne H."/>
            <person name="Dunn M."/>
            <person name="Hung S."/>
            <person name="Kawahara F."/>
            <person name="Miranda-Saavedra D."/>
            <person name="Mourier T."/>
            <person name="Nagra H."/>
            <person name="Otto T.D."/>
            <person name="Rawlings N."/>
            <person name="Sanchez A."/>
            <person name="Sanders M."/>
            <person name="Subramaniam C."/>
            <person name="Tay Y."/>
            <person name="Dear P."/>
            <person name="Doerig C."/>
            <person name="Gruber A."/>
            <person name="Parkinson J."/>
            <person name="Shirley M."/>
            <person name="Wan K.L."/>
            <person name="Berriman M."/>
            <person name="Tomley F."/>
            <person name="Pain A."/>
        </authorList>
    </citation>
    <scope>NUCLEOTIDE SEQUENCE [LARGE SCALE GENOMIC DNA]</scope>
    <source>
        <strain evidence="1">Houghton</strain>
    </source>
</reference>
<dbReference type="Proteomes" id="UP000030747">
    <property type="component" value="Unassembled WGS sequence"/>
</dbReference>
<dbReference type="GeneID" id="25257476"/>